<keyword evidence="2" id="KW-0560">Oxidoreductase</keyword>
<accession>A0A1F6ASM9</accession>
<feature type="domain" description="6-phosphogluconate dehydrogenase C-terminal" evidence="4">
    <location>
        <begin position="148"/>
        <end position="275"/>
    </location>
</feature>
<organism evidence="5 6">
    <name type="scientific">Candidatus Gottesmanbacteria bacterium RIFCSPLOWO2_01_FULL_39_12b</name>
    <dbReference type="NCBI Taxonomy" id="1798388"/>
    <lineage>
        <taxon>Bacteria</taxon>
        <taxon>Candidatus Gottesmaniibacteriota</taxon>
    </lineage>
</organism>
<dbReference type="SUPFAM" id="SSF48179">
    <property type="entry name" value="6-phosphogluconate dehydrogenase C-terminal domain-like"/>
    <property type="match status" value="1"/>
</dbReference>
<sequence>MRPAKGGTRSPDKLRDDRSIGKLTPCYNLNHLVNNLAPPRIIWLMVEHGKPVDEVIRELIKAGVTKGDIIIDGGNSFYKDSVKRHKFLKEKGINFLDMGTSGGLEGARNGACLMIGGEKNIYEKLVPLFQKLIGTKGGYAYFGPAGAGHFVKMVHNGVEYGMLQAIGEGFELLAKGPYDLNFHLISKNWNSGSVVRGWLMELLERALQKDPKLKSFSGIIGGGSTGEWTVETAKELEVKVPVIKESLDARKKSLDKPSFSGKVVAALRYQFGGHKV</sequence>
<protein>
    <submittedName>
        <fullName evidence="5">6-phosphogluconate dehydrogenase (Decarboxylating)</fullName>
    </submittedName>
</protein>
<name>A0A1F6ASM9_9BACT</name>
<evidence type="ECO:0000256" key="2">
    <source>
        <dbReference type="ARBA" id="ARBA00023002"/>
    </source>
</evidence>
<gene>
    <name evidence="5" type="ORF">A2960_04310</name>
</gene>
<dbReference type="AlphaFoldDB" id="A0A1F6ASM9"/>
<reference evidence="5 6" key="1">
    <citation type="journal article" date="2016" name="Nat. Commun.">
        <title>Thousands of microbial genomes shed light on interconnected biogeochemical processes in an aquifer system.</title>
        <authorList>
            <person name="Anantharaman K."/>
            <person name="Brown C.T."/>
            <person name="Hug L.A."/>
            <person name="Sharon I."/>
            <person name="Castelle C.J."/>
            <person name="Probst A.J."/>
            <person name="Thomas B.C."/>
            <person name="Singh A."/>
            <person name="Wilkins M.J."/>
            <person name="Karaoz U."/>
            <person name="Brodie E.L."/>
            <person name="Williams K.H."/>
            <person name="Hubbard S.S."/>
            <person name="Banfield J.F."/>
        </authorList>
    </citation>
    <scope>NUCLEOTIDE SEQUENCE [LARGE SCALE GENOMIC DNA]</scope>
</reference>
<evidence type="ECO:0000313" key="5">
    <source>
        <dbReference type="EMBL" id="OGG27493.1"/>
    </source>
</evidence>
<dbReference type="InterPro" id="IPR006115">
    <property type="entry name" value="6PGDH_NADP-bd"/>
</dbReference>
<evidence type="ECO:0000259" key="4">
    <source>
        <dbReference type="SMART" id="SM01350"/>
    </source>
</evidence>
<dbReference type="NCBIfam" id="TIGR00872">
    <property type="entry name" value="gnd_rel"/>
    <property type="match status" value="1"/>
</dbReference>
<keyword evidence="3" id="KW-0311">Gluconate utilization</keyword>
<dbReference type="InterPro" id="IPR006183">
    <property type="entry name" value="Pgluconate_DH"/>
</dbReference>
<evidence type="ECO:0000256" key="3">
    <source>
        <dbReference type="ARBA" id="ARBA00023064"/>
    </source>
</evidence>
<dbReference type="InterPro" id="IPR006114">
    <property type="entry name" value="6PGDH_C"/>
</dbReference>
<dbReference type="SUPFAM" id="SSF51735">
    <property type="entry name" value="NAD(P)-binding Rossmann-fold domains"/>
    <property type="match status" value="1"/>
</dbReference>
<dbReference type="PRINTS" id="PR00076">
    <property type="entry name" value="6PGDHDRGNASE"/>
</dbReference>
<dbReference type="GO" id="GO:0004616">
    <property type="term" value="F:phosphogluconate dehydrogenase (decarboxylating) activity"/>
    <property type="evidence" value="ECO:0007669"/>
    <property type="project" value="InterPro"/>
</dbReference>
<dbReference type="NCBIfam" id="NF007161">
    <property type="entry name" value="PRK09599.1"/>
    <property type="match status" value="1"/>
</dbReference>
<dbReference type="InterPro" id="IPR008927">
    <property type="entry name" value="6-PGluconate_DH-like_C_sf"/>
</dbReference>
<dbReference type="InterPro" id="IPR004849">
    <property type="entry name" value="6DGDH_YqeC"/>
</dbReference>
<dbReference type="SMART" id="SM01350">
    <property type="entry name" value="6PGD"/>
    <property type="match status" value="1"/>
</dbReference>
<proteinExistence type="inferred from homology"/>
<comment type="caution">
    <text evidence="5">The sequence shown here is derived from an EMBL/GenBank/DDBJ whole genome shotgun (WGS) entry which is preliminary data.</text>
</comment>
<dbReference type="PANTHER" id="PTHR11811">
    <property type="entry name" value="6-PHOSPHOGLUCONATE DEHYDROGENASE"/>
    <property type="match status" value="1"/>
</dbReference>
<evidence type="ECO:0000256" key="1">
    <source>
        <dbReference type="ARBA" id="ARBA00008419"/>
    </source>
</evidence>
<dbReference type="Proteomes" id="UP000176609">
    <property type="component" value="Unassembled WGS sequence"/>
</dbReference>
<dbReference type="Pfam" id="PF00393">
    <property type="entry name" value="6PGD"/>
    <property type="match status" value="1"/>
</dbReference>
<dbReference type="EMBL" id="MFJR01000001">
    <property type="protein sequence ID" value="OGG27493.1"/>
    <property type="molecule type" value="Genomic_DNA"/>
</dbReference>
<evidence type="ECO:0000313" key="6">
    <source>
        <dbReference type="Proteomes" id="UP000176609"/>
    </source>
</evidence>
<dbReference type="Gene3D" id="3.40.50.720">
    <property type="entry name" value="NAD(P)-binding Rossmann-like Domain"/>
    <property type="match status" value="1"/>
</dbReference>
<dbReference type="Gene3D" id="1.10.1040.10">
    <property type="entry name" value="N-(1-d-carboxylethyl)-l-norvaline Dehydrogenase, domain 2"/>
    <property type="match status" value="1"/>
</dbReference>
<dbReference type="GO" id="GO:0006098">
    <property type="term" value="P:pentose-phosphate shunt"/>
    <property type="evidence" value="ECO:0007669"/>
    <property type="project" value="InterPro"/>
</dbReference>
<dbReference type="Pfam" id="PF03446">
    <property type="entry name" value="NAD_binding_2"/>
    <property type="match status" value="1"/>
</dbReference>
<dbReference type="GO" id="GO:0019521">
    <property type="term" value="P:D-gluconate metabolic process"/>
    <property type="evidence" value="ECO:0007669"/>
    <property type="project" value="UniProtKB-KW"/>
</dbReference>
<dbReference type="InterPro" id="IPR013328">
    <property type="entry name" value="6PGD_dom2"/>
</dbReference>
<dbReference type="InterPro" id="IPR036291">
    <property type="entry name" value="NAD(P)-bd_dom_sf"/>
</dbReference>
<comment type="similarity">
    <text evidence="1">Belongs to the 6-phosphogluconate dehydrogenase family.</text>
</comment>
<dbReference type="GO" id="GO:0050661">
    <property type="term" value="F:NADP binding"/>
    <property type="evidence" value="ECO:0007669"/>
    <property type="project" value="InterPro"/>
</dbReference>